<accession>A0A9P8PG13</accession>
<dbReference type="EMBL" id="JAEUBE010000084">
    <property type="protein sequence ID" value="KAH3670950.1"/>
    <property type="molecule type" value="Genomic_DNA"/>
</dbReference>
<sequence>MALAAKSVRLFGRGIASGLYTTVHSSGIGHTVGSRFLAVAEGNSIPFAEPAGIAKELVGEGRNIVSSEIELLGNIGMFAGHSSGESP</sequence>
<evidence type="ECO:0000313" key="1">
    <source>
        <dbReference type="EMBL" id="KAH3670950.1"/>
    </source>
</evidence>
<dbReference type="Proteomes" id="UP000769157">
    <property type="component" value="Unassembled WGS sequence"/>
</dbReference>
<dbReference type="RefSeq" id="XP_046064318.1">
    <property type="nucleotide sequence ID" value="XM_046207928.1"/>
</dbReference>
<dbReference type="GeneID" id="70232629"/>
<comment type="caution">
    <text evidence="1">The sequence shown here is derived from an EMBL/GenBank/DDBJ whole genome shotgun (WGS) entry which is preliminary data.</text>
</comment>
<organism evidence="1 2">
    <name type="scientific">Ogataea philodendri</name>
    <dbReference type="NCBI Taxonomy" id="1378263"/>
    <lineage>
        <taxon>Eukaryota</taxon>
        <taxon>Fungi</taxon>
        <taxon>Dikarya</taxon>
        <taxon>Ascomycota</taxon>
        <taxon>Saccharomycotina</taxon>
        <taxon>Pichiomycetes</taxon>
        <taxon>Pichiales</taxon>
        <taxon>Pichiaceae</taxon>
        <taxon>Ogataea</taxon>
    </lineage>
</organism>
<reference evidence="1" key="2">
    <citation type="submission" date="2021-01" db="EMBL/GenBank/DDBJ databases">
        <authorList>
            <person name="Schikora-Tamarit M.A."/>
        </authorList>
    </citation>
    <scope>NUCLEOTIDE SEQUENCE</scope>
    <source>
        <strain evidence="1">CBS6075</strain>
    </source>
</reference>
<protein>
    <submittedName>
        <fullName evidence="1">Uncharacterized protein</fullName>
    </submittedName>
</protein>
<keyword evidence="2" id="KW-1185">Reference proteome</keyword>
<evidence type="ECO:0000313" key="2">
    <source>
        <dbReference type="Proteomes" id="UP000769157"/>
    </source>
</evidence>
<proteinExistence type="predicted"/>
<name>A0A9P8PG13_9ASCO</name>
<gene>
    <name evidence="1" type="ORF">OGAPHI_000661</name>
</gene>
<dbReference type="AlphaFoldDB" id="A0A9P8PG13"/>
<reference evidence="1" key="1">
    <citation type="journal article" date="2021" name="Open Biol.">
        <title>Shared evolutionary footprints suggest mitochondrial oxidative damage underlies multiple complex I losses in fungi.</title>
        <authorList>
            <person name="Schikora-Tamarit M.A."/>
            <person name="Marcet-Houben M."/>
            <person name="Nosek J."/>
            <person name="Gabaldon T."/>
        </authorList>
    </citation>
    <scope>NUCLEOTIDE SEQUENCE</scope>
    <source>
        <strain evidence="1">CBS6075</strain>
    </source>
</reference>